<organism evidence="1 2">
    <name type="scientific">Christiangramia fulva</name>
    <dbReference type="NCBI Taxonomy" id="2126553"/>
    <lineage>
        <taxon>Bacteria</taxon>
        <taxon>Pseudomonadati</taxon>
        <taxon>Bacteroidota</taxon>
        <taxon>Flavobacteriia</taxon>
        <taxon>Flavobacteriales</taxon>
        <taxon>Flavobacteriaceae</taxon>
        <taxon>Christiangramia</taxon>
    </lineage>
</organism>
<proteinExistence type="predicted"/>
<dbReference type="SUPFAM" id="SSF53335">
    <property type="entry name" value="S-adenosyl-L-methionine-dependent methyltransferases"/>
    <property type="match status" value="1"/>
</dbReference>
<evidence type="ECO:0008006" key="3">
    <source>
        <dbReference type="Google" id="ProtNLM"/>
    </source>
</evidence>
<dbReference type="KEGG" id="grs:C7S20_00380"/>
<evidence type="ECO:0000313" key="2">
    <source>
        <dbReference type="Proteomes" id="UP000241507"/>
    </source>
</evidence>
<dbReference type="Proteomes" id="UP000241507">
    <property type="component" value="Chromosome"/>
</dbReference>
<keyword evidence="2" id="KW-1185">Reference proteome</keyword>
<protein>
    <recommendedName>
        <fullName evidence="3">Class I SAM-dependent methyltransferase</fullName>
    </recommendedName>
</protein>
<sequence length="300" mass="35764">MKKIVEKIIMKVPYFRSLHKEIERYKRLQYYPPGHYYSPIVDYHAVKNSVNLWEASEPANIDLNVKGQLELLSNFPMYYNEIPWKNKKVKNLTYYFQNDFYSYTDGILLYSMIRYFAPKRIIEIGSGFSSALMIDTNHLFFKNEIDLTFIEPYPARLNSLVDKQQEQNVTILEKKVQEVPLEILGQLEKGDILFIDSSHVSKTGSDVNYILFEILPRLKKGVIIHFHDIFYPFEYPKLWVYQGRNWNENYLLRAFLIGNENYKILLFSDYLHKLKPEIFEKMPLLKRNTGGNIWLEKIED</sequence>
<dbReference type="InterPro" id="IPR029063">
    <property type="entry name" value="SAM-dependent_MTases_sf"/>
</dbReference>
<accession>A0A2R3Z0Q3</accession>
<gene>
    <name evidence="1" type="ORF">C7S20_00380</name>
</gene>
<dbReference type="AlphaFoldDB" id="A0A2R3Z0Q3"/>
<dbReference type="OrthoDB" id="9795498at2"/>
<evidence type="ECO:0000313" key="1">
    <source>
        <dbReference type="EMBL" id="AVR43850.1"/>
    </source>
</evidence>
<dbReference type="EMBL" id="CP028136">
    <property type="protein sequence ID" value="AVR43850.1"/>
    <property type="molecule type" value="Genomic_DNA"/>
</dbReference>
<reference evidence="2" key="1">
    <citation type="submission" date="2018-03" db="EMBL/GenBank/DDBJ databases">
        <title>Gramella fulva sp. nov., isolated from a dry surface of tidal flat.</title>
        <authorList>
            <person name="Hwang S.H."/>
            <person name="Hwang W.M."/>
            <person name="Kang K."/>
            <person name="Ahn T.-Y."/>
        </authorList>
    </citation>
    <scope>NUCLEOTIDE SEQUENCE [LARGE SCALE GENOMIC DNA]</scope>
    <source>
        <strain evidence="2">SH35</strain>
    </source>
</reference>
<dbReference type="Pfam" id="PF13578">
    <property type="entry name" value="Methyltransf_24"/>
    <property type="match status" value="1"/>
</dbReference>
<name>A0A2R3Z0Q3_9FLAO</name>
<dbReference type="Gene3D" id="3.40.50.150">
    <property type="entry name" value="Vaccinia Virus protein VP39"/>
    <property type="match status" value="1"/>
</dbReference>